<dbReference type="EMBL" id="JADEWZ010000009">
    <property type="protein sequence ID" value="MBE9115859.1"/>
    <property type="molecule type" value="Genomic_DNA"/>
</dbReference>
<dbReference type="InterPro" id="IPR048028">
    <property type="entry name" value="Psb34-like"/>
</dbReference>
<dbReference type="NCBIfam" id="NF033486">
    <property type="entry name" value="harvest_ssl1498"/>
    <property type="match status" value="1"/>
</dbReference>
<comment type="caution">
    <text evidence="2">The sequence shown here is derived from an EMBL/GenBank/DDBJ whole genome shotgun (WGS) entry which is preliminary data.</text>
</comment>
<evidence type="ECO:0000256" key="1">
    <source>
        <dbReference type="SAM" id="Phobius"/>
    </source>
</evidence>
<keyword evidence="1" id="KW-1133">Transmembrane helix</keyword>
<organism evidence="2 3">
    <name type="scientific">Lusitaniella coriacea LEGE 07157</name>
    <dbReference type="NCBI Taxonomy" id="945747"/>
    <lineage>
        <taxon>Bacteria</taxon>
        <taxon>Bacillati</taxon>
        <taxon>Cyanobacteriota</taxon>
        <taxon>Cyanophyceae</taxon>
        <taxon>Spirulinales</taxon>
        <taxon>Lusitaniellaceae</taxon>
        <taxon>Lusitaniella</taxon>
    </lineage>
</organism>
<dbReference type="Proteomes" id="UP000654482">
    <property type="component" value="Unassembled WGS sequence"/>
</dbReference>
<sequence>MRTQQLDNGLFNNYATEPKMYSAEYPSPEQQERYKIQGAIAFLFISTLIFTSIAITGIS</sequence>
<name>A0A8J7DVL6_9CYAN</name>
<evidence type="ECO:0000313" key="3">
    <source>
        <dbReference type="Proteomes" id="UP000654482"/>
    </source>
</evidence>
<keyword evidence="1" id="KW-0812">Transmembrane</keyword>
<keyword evidence="1" id="KW-0472">Membrane</keyword>
<dbReference type="RefSeq" id="WP_194028951.1">
    <property type="nucleotide sequence ID" value="NZ_JADEWZ010000009.1"/>
</dbReference>
<evidence type="ECO:0000313" key="2">
    <source>
        <dbReference type="EMBL" id="MBE9115859.1"/>
    </source>
</evidence>
<feature type="transmembrane region" description="Helical" evidence="1">
    <location>
        <begin position="39"/>
        <end position="58"/>
    </location>
</feature>
<gene>
    <name evidence="2" type="ORF">IQ249_08135</name>
</gene>
<reference evidence="2" key="1">
    <citation type="submission" date="2020-10" db="EMBL/GenBank/DDBJ databases">
        <authorList>
            <person name="Castelo-Branco R."/>
            <person name="Eusebio N."/>
            <person name="Adriana R."/>
            <person name="Vieira A."/>
            <person name="Brugerolle De Fraissinette N."/>
            <person name="Rezende De Castro R."/>
            <person name="Schneider M.P."/>
            <person name="Vasconcelos V."/>
            <person name="Leao P.N."/>
        </authorList>
    </citation>
    <scope>NUCLEOTIDE SEQUENCE</scope>
    <source>
        <strain evidence="2">LEGE 07157</strain>
    </source>
</reference>
<protein>
    <submittedName>
        <fullName evidence="2">Ssl1498 family light-harvesting-like protein</fullName>
    </submittedName>
</protein>
<dbReference type="AlphaFoldDB" id="A0A8J7DVL6"/>
<proteinExistence type="predicted"/>
<dbReference type="Pfam" id="PF26394">
    <property type="entry name" value="Psb34"/>
    <property type="match status" value="1"/>
</dbReference>
<keyword evidence="3" id="KW-1185">Reference proteome</keyword>
<accession>A0A8J7DVL6</accession>